<dbReference type="InParanoid" id="A0A024FXJ3"/>
<reference evidence="1 2" key="1">
    <citation type="submission" date="2012-05" db="EMBL/GenBank/DDBJ databases">
        <title>Recombination and specialization in a pathogen metapopulation.</title>
        <authorList>
            <person name="Gardiner A."/>
            <person name="Kemen E."/>
            <person name="Schultz-Larsen T."/>
            <person name="MacLean D."/>
            <person name="Van Oosterhout C."/>
            <person name="Jones J.D.G."/>
        </authorList>
    </citation>
    <scope>NUCLEOTIDE SEQUENCE [LARGE SCALE GENOMIC DNA]</scope>
    <source>
        <strain evidence="1 2">Ac Nc2</strain>
    </source>
</reference>
<dbReference type="AlphaFoldDB" id="A0A024FXJ3"/>
<evidence type="ECO:0000313" key="1">
    <source>
        <dbReference type="EMBL" id="CCI11746.1"/>
    </source>
</evidence>
<organism evidence="1 2">
    <name type="scientific">Albugo candida</name>
    <dbReference type="NCBI Taxonomy" id="65357"/>
    <lineage>
        <taxon>Eukaryota</taxon>
        <taxon>Sar</taxon>
        <taxon>Stramenopiles</taxon>
        <taxon>Oomycota</taxon>
        <taxon>Peronosporomycetes</taxon>
        <taxon>Albuginales</taxon>
        <taxon>Albuginaceae</taxon>
        <taxon>Albugo</taxon>
    </lineage>
</organism>
<keyword evidence="2" id="KW-1185">Reference proteome</keyword>
<gene>
    <name evidence="1" type="ORF">BN9_134130</name>
</gene>
<sequence>MNSISTYIILSRDSVENVPIRKRLRYFSKRRNRREIYRMLETVYFLVTNSFLPFQISSSSHNRKSTINVHQKVTRENMSQTKLNVGAQKDDTSIDSMLSVHLRKHFMHLNLLYLLHIS</sequence>
<dbReference type="EMBL" id="CAIX01001849">
    <property type="protein sequence ID" value="CCI11746.1"/>
    <property type="molecule type" value="Genomic_DNA"/>
</dbReference>
<name>A0A024FXJ3_9STRA</name>
<accession>A0A024FXJ3</accession>
<protein>
    <submittedName>
        <fullName evidence="1">Uncharacterized protein</fullName>
    </submittedName>
</protein>
<comment type="caution">
    <text evidence="1">The sequence shown here is derived from an EMBL/GenBank/DDBJ whole genome shotgun (WGS) entry which is preliminary data.</text>
</comment>
<evidence type="ECO:0000313" key="2">
    <source>
        <dbReference type="Proteomes" id="UP000053237"/>
    </source>
</evidence>
<dbReference type="Proteomes" id="UP000053237">
    <property type="component" value="Unassembled WGS sequence"/>
</dbReference>
<proteinExistence type="predicted"/>